<keyword evidence="3" id="KW-1185">Reference proteome</keyword>
<dbReference type="EMBL" id="BMZO01000001">
    <property type="protein sequence ID" value="GHC61731.1"/>
    <property type="molecule type" value="Genomic_DNA"/>
</dbReference>
<comment type="caution">
    <text evidence="2">The sequence shown here is derived from an EMBL/GenBank/DDBJ whole genome shotgun (WGS) entry which is preliminary data.</text>
</comment>
<dbReference type="Proteomes" id="UP000641137">
    <property type="component" value="Unassembled WGS sequence"/>
</dbReference>
<name>A0A8J3DFY2_9HYPH</name>
<reference evidence="2" key="2">
    <citation type="submission" date="2020-09" db="EMBL/GenBank/DDBJ databases">
        <authorList>
            <person name="Sun Q."/>
            <person name="Kim S."/>
        </authorList>
    </citation>
    <scope>NUCLEOTIDE SEQUENCE</scope>
    <source>
        <strain evidence="2">KCTC 42097</strain>
    </source>
</reference>
<evidence type="ECO:0000313" key="3">
    <source>
        <dbReference type="Proteomes" id="UP000641137"/>
    </source>
</evidence>
<gene>
    <name evidence="2" type="ORF">GCM10010136_02460</name>
</gene>
<sequence length="90" mass="10531">MKKHEKPMRDKLKMVGRVIRASGAARFYHDGDGAGFVWRWWSPVAWVLAPLSFIVACLAIGIPDAWRDRHDFGFGMKPWFIQNPDRLFWD</sequence>
<evidence type="ECO:0000256" key="1">
    <source>
        <dbReference type="SAM" id="Phobius"/>
    </source>
</evidence>
<evidence type="ECO:0000313" key="2">
    <source>
        <dbReference type="EMBL" id="GHC61731.1"/>
    </source>
</evidence>
<reference evidence="2" key="1">
    <citation type="journal article" date="2014" name="Int. J. Syst. Evol. Microbiol.">
        <title>Complete genome sequence of Corynebacterium casei LMG S-19264T (=DSM 44701T), isolated from a smear-ripened cheese.</title>
        <authorList>
            <consortium name="US DOE Joint Genome Institute (JGI-PGF)"/>
            <person name="Walter F."/>
            <person name="Albersmeier A."/>
            <person name="Kalinowski J."/>
            <person name="Ruckert C."/>
        </authorList>
    </citation>
    <scope>NUCLEOTIDE SEQUENCE</scope>
    <source>
        <strain evidence="2">KCTC 42097</strain>
    </source>
</reference>
<protein>
    <submittedName>
        <fullName evidence="2">Uncharacterized protein</fullName>
    </submittedName>
</protein>
<feature type="transmembrane region" description="Helical" evidence="1">
    <location>
        <begin position="40"/>
        <end position="62"/>
    </location>
</feature>
<keyword evidence="1" id="KW-0812">Transmembrane</keyword>
<keyword evidence="1" id="KW-1133">Transmembrane helix</keyword>
<dbReference type="AlphaFoldDB" id="A0A8J3DFY2"/>
<accession>A0A8J3DFY2</accession>
<organism evidence="2 3">
    <name type="scientific">Limoniibacter endophyticus</name>
    <dbReference type="NCBI Taxonomy" id="1565040"/>
    <lineage>
        <taxon>Bacteria</taxon>
        <taxon>Pseudomonadati</taxon>
        <taxon>Pseudomonadota</taxon>
        <taxon>Alphaproteobacteria</taxon>
        <taxon>Hyphomicrobiales</taxon>
        <taxon>Bartonellaceae</taxon>
        <taxon>Limoniibacter</taxon>
    </lineage>
</organism>
<keyword evidence="1" id="KW-0472">Membrane</keyword>
<proteinExistence type="predicted"/>
<dbReference type="RefSeq" id="WP_189487003.1">
    <property type="nucleotide sequence ID" value="NZ_BMZO01000001.1"/>
</dbReference>